<reference evidence="1" key="1">
    <citation type="submission" date="2020-03" db="EMBL/GenBank/DDBJ databases">
        <title>The deep terrestrial virosphere.</title>
        <authorList>
            <person name="Holmfeldt K."/>
            <person name="Nilsson E."/>
            <person name="Simone D."/>
            <person name="Lopez-Fernandez M."/>
            <person name="Wu X."/>
            <person name="de Brujin I."/>
            <person name="Lundin D."/>
            <person name="Andersson A."/>
            <person name="Bertilsson S."/>
            <person name="Dopson M."/>
        </authorList>
    </citation>
    <scope>NUCLEOTIDE SEQUENCE</scope>
    <source>
        <strain evidence="1">TM448A01705</strain>
        <strain evidence="2">TM448B02577</strain>
    </source>
</reference>
<accession>A0A6H1ZSL7</accession>
<dbReference type="EMBL" id="MT144927">
    <property type="protein sequence ID" value="QJI01492.1"/>
    <property type="molecule type" value="Genomic_DNA"/>
</dbReference>
<gene>
    <name evidence="1" type="ORF">TM448A01705_0007</name>
    <name evidence="2" type="ORF">TM448B02577_0010</name>
</gene>
<sequence>MAKKYENFEGRKIGRLNILKLSHRTNKQIVWECLCKCGKKCFVSSGNLRKNHTRSCGCLYKEIIKNGANKTHGMSDTRFNKIYRGIKFRSKQSFKGNIYLINTKCLWGSFEEFKKDMYKNYLEHVEKYGEKQTTIDRINNDGHYCKKNCRWATILIQNMNKHNAFLITYKNKIKNLSEWSKIMNIKSGIIRDRILRGWNTSDALTIKPKLGQKIYKK</sequence>
<protein>
    <submittedName>
        <fullName evidence="1">Uncharacterized protein</fullName>
    </submittedName>
</protein>
<dbReference type="EMBL" id="MT144187">
    <property type="protein sequence ID" value="QJA50307.1"/>
    <property type="molecule type" value="Genomic_DNA"/>
</dbReference>
<evidence type="ECO:0000313" key="1">
    <source>
        <dbReference type="EMBL" id="QJA50307.1"/>
    </source>
</evidence>
<organism evidence="1">
    <name type="scientific">viral metagenome</name>
    <dbReference type="NCBI Taxonomy" id="1070528"/>
    <lineage>
        <taxon>unclassified sequences</taxon>
        <taxon>metagenomes</taxon>
        <taxon>organismal metagenomes</taxon>
    </lineage>
</organism>
<proteinExistence type="predicted"/>
<name>A0A6H1ZSL7_9ZZZZ</name>
<dbReference type="AlphaFoldDB" id="A0A6H1ZSL7"/>
<evidence type="ECO:0000313" key="2">
    <source>
        <dbReference type="EMBL" id="QJI01492.1"/>
    </source>
</evidence>